<name>A0A941FKH7_9BACI</name>
<evidence type="ECO:0000313" key="2">
    <source>
        <dbReference type="Proteomes" id="UP000680045"/>
    </source>
</evidence>
<proteinExistence type="predicted"/>
<evidence type="ECO:0000313" key="1">
    <source>
        <dbReference type="EMBL" id="MBR8644449.1"/>
    </source>
</evidence>
<accession>A0A941FKH7</accession>
<dbReference type="AlphaFoldDB" id="A0A941FKH7"/>
<reference evidence="1" key="1">
    <citation type="submission" date="2021-04" db="EMBL/GenBank/DDBJ databases">
        <title>Whole genome sequencing of Enterococci isolates from hospitalized patients.</title>
        <authorList>
            <person name="Ogoti B.M."/>
            <person name="Onyambu F.G."/>
        </authorList>
    </citation>
    <scope>NUCLEOTIDE SEQUENCE</scope>
    <source>
        <strain evidence="1">242</strain>
    </source>
</reference>
<comment type="caution">
    <text evidence="1">The sequence shown here is derived from an EMBL/GenBank/DDBJ whole genome shotgun (WGS) entry which is preliminary data.</text>
</comment>
<sequence length="34" mass="3933">MRYEICPSEIIYTFGAYGMPTRFLIGALESNFIK</sequence>
<dbReference type="EMBL" id="JAGTPW010000008">
    <property type="protein sequence ID" value="MBR8644449.1"/>
    <property type="molecule type" value="Genomic_DNA"/>
</dbReference>
<organism evidence="1 2">
    <name type="scientific">Peribacillus frigoritolerans</name>
    <dbReference type="NCBI Taxonomy" id="450367"/>
    <lineage>
        <taxon>Bacteria</taxon>
        <taxon>Bacillati</taxon>
        <taxon>Bacillota</taxon>
        <taxon>Bacilli</taxon>
        <taxon>Bacillales</taxon>
        <taxon>Bacillaceae</taxon>
        <taxon>Peribacillus</taxon>
    </lineage>
</organism>
<protein>
    <submittedName>
        <fullName evidence="1">Uncharacterized protein</fullName>
    </submittedName>
</protein>
<gene>
    <name evidence="1" type="ORF">KEH51_06915</name>
</gene>
<dbReference type="Proteomes" id="UP000680045">
    <property type="component" value="Unassembled WGS sequence"/>
</dbReference>